<evidence type="ECO:0000313" key="2">
    <source>
        <dbReference type="Proteomes" id="UP000499080"/>
    </source>
</evidence>
<evidence type="ECO:0000313" key="1">
    <source>
        <dbReference type="EMBL" id="GBM82797.1"/>
    </source>
</evidence>
<protein>
    <submittedName>
        <fullName evidence="1">Uncharacterized protein</fullName>
    </submittedName>
</protein>
<organism evidence="1 2">
    <name type="scientific">Araneus ventricosus</name>
    <name type="common">Orbweaver spider</name>
    <name type="synonym">Epeira ventricosa</name>
    <dbReference type="NCBI Taxonomy" id="182803"/>
    <lineage>
        <taxon>Eukaryota</taxon>
        <taxon>Metazoa</taxon>
        <taxon>Ecdysozoa</taxon>
        <taxon>Arthropoda</taxon>
        <taxon>Chelicerata</taxon>
        <taxon>Arachnida</taxon>
        <taxon>Araneae</taxon>
        <taxon>Araneomorphae</taxon>
        <taxon>Entelegynae</taxon>
        <taxon>Araneoidea</taxon>
        <taxon>Araneidae</taxon>
        <taxon>Araneus</taxon>
    </lineage>
</organism>
<feature type="non-terminal residue" evidence="1">
    <location>
        <position position="1"/>
    </location>
</feature>
<dbReference type="AlphaFoldDB" id="A0A4Y2IY94"/>
<name>A0A4Y2IY94_ARAVE</name>
<sequence length="77" mass="9299">IQDKRVIFPKPDPTKFTLNLMLRIKRPPTNEVKVWIGKCRLRYDPLFLRTVQNYEVKIWIGNSRLRYGRLSLRTVQN</sequence>
<comment type="caution">
    <text evidence="1">The sequence shown here is derived from an EMBL/GenBank/DDBJ whole genome shotgun (WGS) entry which is preliminary data.</text>
</comment>
<reference evidence="1 2" key="1">
    <citation type="journal article" date="2019" name="Sci. Rep.">
        <title>Orb-weaving spider Araneus ventricosus genome elucidates the spidroin gene catalogue.</title>
        <authorList>
            <person name="Kono N."/>
            <person name="Nakamura H."/>
            <person name="Ohtoshi R."/>
            <person name="Moran D.A.P."/>
            <person name="Shinohara A."/>
            <person name="Yoshida Y."/>
            <person name="Fujiwara M."/>
            <person name="Mori M."/>
            <person name="Tomita M."/>
            <person name="Arakawa K."/>
        </authorList>
    </citation>
    <scope>NUCLEOTIDE SEQUENCE [LARGE SCALE GENOMIC DNA]</scope>
</reference>
<keyword evidence="2" id="KW-1185">Reference proteome</keyword>
<dbReference type="Proteomes" id="UP000499080">
    <property type="component" value="Unassembled WGS sequence"/>
</dbReference>
<proteinExistence type="predicted"/>
<gene>
    <name evidence="1" type="ORF">AVEN_265315_1</name>
</gene>
<accession>A0A4Y2IY94</accession>
<dbReference type="EMBL" id="BGPR01108430">
    <property type="protein sequence ID" value="GBM82797.1"/>
    <property type="molecule type" value="Genomic_DNA"/>
</dbReference>